<dbReference type="Pfam" id="PF12836">
    <property type="entry name" value="HHH_3"/>
    <property type="match status" value="1"/>
</dbReference>
<dbReference type="InterPro" id="IPR051675">
    <property type="entry name" value="Endo/Exo/Phosphatase_dom_1"/>
</dbReference>
<dbReference type="SMART" id="SM00278">
    <property type="entry name" value="HhH1"/>
    <property type="match status" value="2"/>
</dbReference>
<sequence>MFDLNISPEQKRALIILATFCLGVGGFFFLNSRPAATLQSAPDVLQEFAPSSAESTTSTVIVNVAGKVLNPGVYQLPTGSRVVDALTMAGNQLRGVDISDINLARLLVDGEQILVGTPPATVAKKAAARVTSNNPLDLNRATASQLDTLPGIGPVTAQRILDYRAKVGRINAVEELKKISGLGGAKFEEIKNLLRV</sequence>
<feature type="transmembrane region" description="Helical" evidence="1">
    <location>
        <begin position="12"/>
        <end position="30"/>
    </location>
</feature>
<accession>A0A6J6MY10</accession>
<dbReference type="GO" id="GO:0003677">
    <property type="term" value="F:DNA binding"/>
    <property type="evidence" value="ECO:0007669"/>
    <property type="project" value="InterPro"/>
</dbReference>
<keyword evidence="1" id="KW-0812">Transmembrane</keyword>
<evidence type="ECO:0000259" key="2">
    <source>
        <dbReference type="SMART" id="SM00278"/>
    </source>
</evidence>
<dbReference type="InterPro" id="IPR010994">
    <property type="entry name" value="RuvA_2-like"/>
</dbReference>
<dbReference type="Gene3D" id="3.10.560.10">
    <property type="entry name" value="Outer membrane lipoprotein wza domain like"/>
    <property type="match status" value="1"/>
</dbReference>
<dbReference type="InterPro" id="IPR019554">
    <property type="entry name" value="Soluble_ligand-bd"/>
</dbReference>
<dbReference type="PANTHER" id="PTHR21180">
    <property type="entry name" value="ENDONUCLEASE/EXONUCLEASE/PHOSPHATASE FAMILY DOMAIN-CONTAINING PROTEIN 1"/>
    <property type="match status" value="1"/>
</dbReference>
<dbReference type="Pfam" id="PF10531">
    <property type="entry name" value="SLBB"/>
    <property type="match status" value="1"/>
</dbReference>
<dbReference type="GO" id="GO:0015627">
    <property type="term" value="C:type II protein secretion system complex"/>
    <property type="evidence" value="ECO:0007669"/>
    <property type="project" value="TreeGrafter"/>
</dbReference>
<gene>
    <name evidence="3" type="ORF">UFOPK2362_00162</name>
</gene>
<reference evidence="3" key="1">
    <citation type="submission" date="2020-05" db="EMBL/GenBank/DDBJ databases">
        <authorList>
            <person name="Chiriac C."/>
            <person name="Salcher M."/>
            <person name="Ghai R."/>
            <person name="Kavagutti S V."/>
        </authorList>
    </citation>
    <scope>NUCLEOTIDE SEQUENCE</scope>
</reference>
<dbReference type="Gene3D" id="1.10.150.310">
    <property type="entry name" value="Tex RuvX-like domain-like"/>
    <property type="match status" value="1"/>
</dbReference>
<name>A0A6J6MY10_9ZZZZ</name>
<organism evidence="3">
    <name type="scientific">freshwater metagenome</name>
    <dbReference type="NCBI Taxonomy" id="449393"/>
    <lineage>
        <taxon>unclassified sequences</taxon>
        <taxon>metagenomes</taxon>
        <taxon>ecological metagenomes</taxon>
    </lineage>
</organism>
<feature type="domain" description="Helix-hairpin-helix DNA-binding motif class 1" evidence="2">
    <location>
        <begin position="144"/>
        <end position="163"/>
    </location>
</feature>
<keyword evidence="1" id="KW-0472">Membrane</keyword>
<dbReference type="EMBL" id="CAEZXI010000007">
    <property type="protein sequence ID" value="CAB4677898.1"/>
    <property type="molecule type" value="Genomic_DNA"/>
</dbReference>
<dbReference type="AlphaFoldDB" id="A0A6J6MY10"/>
<evidence type="ECO:0000313" key="3">
    <source>
        <dbReference type="EMBL" id="CAB4677898.1"/>
    </source>
</evidence>
<evidence type="ECO:0000256" key="1">
    <source>
        <dbReference type="SAM" id="Phobius"/>
    </source>
</evidence>
<dbReference type="GO" id="GO:0006281">
    <property type="term" value="P:DNA repair"/>
    <property type="evidence" value="ECO:0007669"/>
    <property type="project" value="InterPro"/>
</dbReference>
<dbReference type="PANTHER" id="PTHR21180:SF32">
    <property type="entry name" value="ENDONUCLEASE_EXONUCLEASE_PHOSPHATASE FAMILY DOMAIN-CONTAINING PROTEIN 1"/>
    <property type="match status" value="1"/>
</dbReference>
<keyword evidence="1" id="KW-1133">Transmembrane helix</keyword>
<dbReference type="InterPro" id="IPR003583">
    <property type="entry name" value="Hlx-hairpin-Hlx_DNA-bd_motif"/>
</dbReference>
<dbReference type="GO" id="GO:0015628">
    <property type="term" value="P:protein secretion by the type II secretion system"/>
    <property type="evidence" value="ECO:0007669"/>
    <property type="project" value="TreeGrafter"/>
</dbReference>
<feature type="domain" description="Helix-hairpin-helix DNA-binding motif class 1" evidence="2">
    <location>
        <begin position="174"/>
        <end position="193"/>
    </location>
</feature>
<dbReference type="SUPFAM" id="SSF47781">
    <property type="entry name" value="RuvA domain 2-like"/>
    <property type="match status" value="1"/>
</dbReference>
<proteinExistence type="predicted"/>
<protein>
    <submittedName>
        <fullName evidence="3">Unannotated protein</fullName>
    </submittedName>
</protein>